<dbReference type="PANTHER" id="PTHR41677:SF1">
    <property type="entry name" value="FE2OG DIOXYGENASE DOMAIN-CONTAINING PROTEIN"/>
    <property type="match status" value="1"/>
</dbReference>
<organism evidence="1">
    <name type="scientific">Cyberlindnera fabianii</name>
    <name type="common">Yeast</name>
    <name type="synonym">Hansenula fabianii</name>
    <dbReference type="NCBI Taxonomy" id="36022"/>
    <lineage>
        <taxon>Eukaryota</taxon>
        <taxon>Fungi</taxon>
        <taxon>Dikarya</taxon>
        <taxon>Ascomycota</taxon>
        <taxon>Saccharomycotina</taxon>
        <taxon>Saccharomycetes</taxon>
        <taxon>Phaffomycetales</taxon>
        <taxon>Phaffomycetaceae</taxon>
        <taxon>Cyberlindnera</taxon>
    </lineage>
</organism>
<dbReference type="VEuPathDB" id="FungiDB:BON22_1806"/>
<reference evidence="1" key="1">
    <citation type="journal article" date="2014" name="Genome Announc.">
        <title>Genome sequence of the yeast Cyberlindnera fabianii (Hansenula fabianii).</title>
        <authorList>
            <person name="Freel K.C."/>
            <person name="Sarilar V."/>
            <person name="Neuveglise C."/>
            <person name="Devillers H."/>
            <person name="Friedrich A."/>
            <person name="Schacherer J."/>
        </authorList>
    </citation>
    <scope>NUCLEOTIDE SEQUENCE</scope>
    <source>
        <strain evidence="1">YJS4271</strain>
    </source>
</reference>
<dbReference type="AlphaFoldDB" id="A0A061B241"/>
<protein>
    <submittedName>
        <fullName evidence="1">CYFA0S13e01266g1_1</fullName>
    </submittedName>
</protein>
<dbReference type="EMBL" id="LK052898">
    <property type="protein sequence ID" value="CDR43992.1"/>
    <property type="molecule type" value="Genomic_DNA"/>
</dbReference>
<sequence>MPAVLIQQNLSPDVLEDNTSYKVPDDVYDQYLAPILKEVHRFGISNPANVEFDVSKHLLFTDDYYEKTKRYTLEELGHTSFHQQPISEIGVSEPFPLFTPEAIAIMRYEMFQKECFAYAGRMNNNSTTGDKDMYVRGYMDYAPFTRQAWNHPKVMEIMSKMAGVELLHQFDYEISHTNISVKQTSTKIINSVGENDSENPEEIPGIVSWHYDSPQFVCVLMLSDTTNMIGGETALMKGDGTIAKVAGPKQGWCNVLQGRILRHIATKPKGDFTERITAVCSFRPADPLLDECAITTVRPCVLSASRYNEFYKQYMNYRLDVLAKRIQILKDKINTDIDAGIKFNQLETIEFMKTKISDYSDHTWQEFEVVEDGLVERPASYNAVKARWM</sequence>
<evidence type="ECO:0000313" key="1">
    <source>
        <dbReference type="EMBL" id="CDR43992.1"/>
    </source>
</evidence>
<dbReference type="PhylomeDB" id="A0A061B241"/>
<gene>
    <name evidence="1" type="ORF">CYFA0S_13e01266g</name>
</gene>
<name>A0A061B241_CYBFA</name>
<accession>A0A061B241</accession>
<dbReference type="OrthoDB" id="10256055at2759"/>
<proteinExistence type="predicted"/>
<dbReference type="PANTHER" id="PTHR41677">
    <property type="entry name" value="YALI0B19030P"/>
    <property type="match status" value="1"/>
</dbReference>